<sequence length="390" mass="45001">MSRCYTNPFVSWDLVSAMSMNLGESNGYAKYYFLKLPYGVNLRRLKVGKDFFKIKLLDIQFVESSWQALELIRKLLYGAFNETDLSSSGGGNLLSVLIYDGRSPWKLHGRPLVYCTMFTSNDAIMVSSCTIDIHLTNKVKKRQEMRFERAEDGIFSARMRTLSCKQPNVLKEIWLDKVHKEKSKDEGQDIFREREKRMRKVQELIYAKETIQPSDELICSNIQGFDSRVMRGYCWFRSNTGVIVVLAGNGRSYQADSKCVIAFDSRNVELSLGECLVLTRIGRSEPNIRRMSNPHNSTTTIHPTTTTLTQRKKTEEERKRKRNTMEEILNIERRCKECAPFITFETQNPIGPPLCLLPFLSLLSLPSHPISHDIYISQILWPLLTLRNPC</sequence>
<protein>
    <submittedName>
        <fullName evidence="1">Uncharacterized protein</fullName>
    </submittedName>
</protein>
<reference evidence="1 2" key="1">
    <citation type="submission" date="2015-08" db="EMBL/GenBank/DDBJ databases">
        <title>Next Generation Sequencing and Analysis of the Genome of Puccinia sorghi L Schw, the Causal Agent of Maize Common Rust.</title>
        <authorList>
            <person name="Rochi L."/>
            <person name="Burguener G."/>
            <person name="Darino M."/>
            <person name="Turjanski A."/>
            <person name="Kreff E."/>
            <person name="Dieguez M.J."/>
            <person name="Sacco F."/>
        </authorList>
    </citation>
    <scope>NUCLEOTIDE SEQUENCE [LARGE SCALE GENOMIC DNA]</scope>
    <source>
        <strain evidence="1 2">RO10H11247</strain>
    </source>
</reference>
<organism evidence="1 2">
    <name type="scientific">Puccinia sorghi</name>
    <dbReference type="NCBI Taxonomy" id="27349"/>
    <lineage>
        <taxon>Eukaryota</taxon>
        <taxon>Fungi</taxon>
        <taxon>Dikarya</taxon>
        <taxon>Basidiomycota</taxon>
        <taxon>Pucciniomycotina</taxon>
        <taxon>Pucciniomycetes</taxon>
        <taxon>Pucciniales</taxon>
        <taxon>Pucciniaceae</taxon>
        <taxon>Puccinia</taxon>
    </lineage>
</organism>
<dbReference type="EMBL" id="LAVV01006736">
    <property type="protein sequence ID" value="KNZ58550.1"/>
    <property type="molecule type" value="Genomic_DNA"/>
</dbReference>
<evidence type="ECO:0000313" key="1">
    <source>
        <dbReference type="EMBL" id="KNZ58550.1"/>
    </source>
</evidence>
<name>A0A0L6VEM0_9BASI</name>
<evidence type="ECO:0000313" key="2">
    <source>
        <dbReference type="Proteomes" id="UP000037035"/>
    </source>
</evidence>
<dbReference type="Proteomes" id="UP000037035">
    <property type="component" value="Unassembled WGS sequence"/>
</dbReference>
<dbReference type="AlphaFoldDB" id="A0A0L6VEM0"/>
<dbReference type="VEuPathDB" id="FungiDB:VP01_1909g1"/>
<gene>
    <name evidence="1" type="ORF">VP01_1909g1</name>
</gene>
<keyword evidence="2" id="KW-1185">Reference proteome</keyword>
<proteinExistence type="predicted"/>
<comment type="caution">
    <text evidence="1">The sequence shown here is derived from an EMBL/GenBank/DDBJ whole genome shotgun (WGS) entry which is preliminary data.</text>
</comment>
<accession>A0A0L6VEM0</accession>